<dbReference type="EMBL" id="GL833128">
    <property type="protein sequence ID" value="EGB08304.1"/>
    <property type="molecule type" value="Genomic_DNA"/>
</dbReference>
<evidence type="ECO:0000256" key="7">
    <source>
        <dbReference type="RuleBase" id="RU366031"/>
    </source>
</evidence>
<dbReference type="InterPro" id="IPR036108">
    <property type="entry name" value="4pyrrol_syn_uPrphyn_synt_sf"/>
</dbReference>
<evidence type="ECO:0000256" key="4">
    <source>
        <dbReference type="ARBA" id="ARBA00023239"/>
    </source>
</evidence>
<dbReference type="GO" id="GO:0006782">
    <property type="term" value="P:protoporphyrinogen IX biosynthetic process"/>
    <property type="evidence" value="ECO:0007669"/>
    <property type="project" value="UniProtKB-UniRule"/>
</dbReference>
<dbReference type="PANTHER" id="PTHR38042">
    <property type="entry name" value="UROPORPHYRINOGEN-III SYNTHASE, CHLOROPLASTIC"/>
    <property type="match status" value="1"/>
</dbReference>
<dbReference type="CDD" id="cd06578">
    <property type="entry name" value="HemD"/>
    <property type="match status" value="1"/>
</dbReference>
<dbReference type="OMA" id="WVESIME"/>
<comment type="function">
    <text evidence="7">Catalyzes cyclization of the linear tetrapyrrole, hydroxymethylbilane, to the macrocyclic uroporphyrinogen III.</text>
</comment>
<gene>
    <name evidence="10" type="ORF">AURANDRAFT_60095</name>
</gene>
<comment type="pathway">
    <text evidence="1 7">Porphyrin-containing compound metabolism; protoporphyrin-IX biosynthesis; coproporphyrinogen-III from 5-aminolevulinate: step 3/4.</text>
</comment>
<dbReference type="InParanoid" id="F0Y9P9"/>
<proteinExistence type="inferred from homology"/>
<evidence type="ECO:0000256" key="5">
    <source>
        <dbReference type="ARBA" id="ARBA00023244"/>
    </source>
</evidence>
<evidence type="ECO:0000313" key="10">
    <source>
        <dbReference type="EMBL" id="EGB08304.1"/>
    </source>
</evidence>
<dbReference type="Gene3D" id="3.40.50.10090">
    <property type="match status" value="2"/>
</dbReference>
<evidence type="ECO:0000256" key="3">
    <source>
        <dbReference type="ARBA" id="ARBA00013109"/>
    </source>
</evidence>
<feature type="chain" id="PRO_5003260860" description="Uroporphyrinogen-III synthase" evidence="8">
    <location>
        <begin position="19"/>
        <end position="292"/>
    </location>
</feature>
<dbReference type="Pfam" id="PF02602">
    <property type="entry name" value="HEM4"/>
    <property type="match status" value="1"/>
</dbReference>
<dbReference type="EC" id="4.2.1.75" evidence="3 7"/>
<organism evidence="11">
    <name type="scientific">Aureococcus anophagefferens</name>
    <name type="common">Harmful bloom alga</name>
    <dbReference type="NCBI Taxonomy" id="44056"/>
    <lineage>
        <taxon>Eukaryota</taxon>
        <taxon>Sar</taxon>
        <taxon>Stramenopiles</taxon>
        <taxon>Ochrophyta</taxon>
        <taxon>Pelagophyceae</taxon>
        <taxon>Pelagomonadales</taxon>
        <taxon>Pelagomonadaceae</taxon>
        <taxon>Aureococcus</taxon>
    </lineage>
</organism>
<dbReference type="AlphaFoldDB" id="F0Y9P9"/>
<sequence>MARLCLLATLSLSHALQAQTRHRTSLLQARTTALRAQADGPVVALTREQGKNDGLAAALEGVASVEIPAVAQTRTADMEAALDAALLFVDEAWDWVVITSPEAARTFGDAAARSGVSMMRDARWRGFRLAAVGAATADALRARETGGWRDVHAPAKATAASLAASLPRNESRPYENVLYPASALAARTLEDGLADRGFRVKRVDSYTTEPAAWTADDAARAAAAAVVAIGSPSAARVWAERVGTGQAAACIGETSARACEDLGFSAVFFPDKPGIPGWAASVRDAVASLRAE</sequence>
<dbReference type="RefSeq" id="XP_009037030.1">
    <property type="nucleotide sequence ID" value="XM_009038782.1"/>
</dbReference>
<protein>
    <recommendedName>
        <fullName evidence="3 7">Uroporphyrinogen-III synthase</fullName>
        <ecNumber evidence="3 7">4.2.1.75</ecNumber>
    </recommendedName>
</protein>
<evidence type="ECO:0000256" key="8">
    <source>
        <dbReference type="SAM" id="SignalP"/>
    </source>
</evidence>
<dbReference type="PANTHER" id="PTHR38042:SF1">
    <property type="entry name" value="UROPORPHYRINOGEN-III SYNTHASE, CHLOROPLASTIC"/>
    <property type="match status" value="1"/>
</dbReference>
<dbReference type="Proteomes" id="UP000002729">
    <property type="component" value="Unassembled WGS sequence"/>
</dbReference>
<keyword evidence="11" id="KW-1185">Reference proteome</keyword>
<feature type="signal peptide" evidence="8">
    <location>
        <begin position="1"/>
        <end position="18"/>
    </location>
</feature>
<comment type="similarity">
    <text evidence="2 7">Belongs to the uroporphyrinogen-III synthase family.</text>
</comment>
<dbReference type="OrthoDB" id="443551at2759"/>
<accession>F0Y9P9</accession>
<dbReference type="InterPro" id="IPR039793">
    <property type="entry name" value="UROS/Hem4"/>
</dbReference>
<evidence type="ECO:0000256" key="2">
    <source>
        <dbReference type="ARBA" id="ARBA00008133"/>
    </source>
</evidence>
<comment type="catalytic activity">
    <reaction evidence="6 7">
        <text>hydroxymethylbilane = uroporphyrinogen III + H2O</text>
        <dbReference type="Rhea" id="RHEA:18965"/>
        <dbReference type="ChEBI" id="CHEBI:15377"/>
        <dbReference type="ChEBI" id="CHEBI:57308"/>
        <dbReference type="ChEBI" id="CHEBI:57845"/>
        <dbReference type="EC" id="4.2.1.75"/>
    </reaction>
</comment>
<dbReference type="KEGG" id="aaf:AURANDRAFT_60095"/>
<feature type="domain" description="Tetrapyrrole biosynthesis uroporphyrinogen III synthase" evidence="9">
    <location>
        <begin position="60"/>
        <end position="278"/>
    </location>
</feature>
<evidence type="ECO:0000259" key="9">
    <source>
        <dbReference type="Pfam" id="PF02602"/>
    </source>
</evidence>
<keyword evidence="8" id="KW-0732">Signal</keyword>
<dbReference type="SUPFAM" id="SSF69618">
    <property type="entry name" value="HemD-like"/>
    <property type="match status" value="1"/>
</dbReference>
<dbReference type="UniPathway" id="UPA00251">
    <property type="reaction ID" value="UER00320"/>
</dbReference>
<evidence type="ECO:0000256" key="1">
    <source>
        <dbReference type="ARBA" id="ARBA00004772"/>
    </source>
</evidence>
<keyword evidence="5 7" id="KW-0627">Porphyrin biosynthesis</keyword>
<keyword evidence="4 7" id="KW-0456">Lyase</keyword>
<dbReference type="GeneID" id="20222932"/>
<evidence type="ECO:0000256" key="6">
    <source>
        <dbReference type="ARBA" id="ARBA00048617"/>
    </source>
</evidence>
<evidence type="ECO:0000313" key="11">
    <source>
        <dbReference type="Proteomes" id="UP000002729"/>
    </source>
</evidence>
<name>F0Y9P9_AURAN</name>
<dbReference type="GO" id="GO:0004852">
    <property type="term" value="F:uroporphyrinogen-III synthase activity"/>
    <property type="evidence" value="ECO:0007669"/>
    <property type="project" value="UniProtKB-UniRule"/>
</dbReference>
<dbReference type="InterPro" id="IPR003754">
    <property type="entry name" value="4pyrrol_synth_uPrphyn_synth"/>
</dbReference>
<reference evidence="10 11" key="1">
    <citation type="journal article" date="2011" name="Proc. Natl. Acad. Sci. U.S.A.">
        <title>Niche of harmful alga Aureococcus anophagefferens revealed through ecogenomics.</title>
        <authorList>
            <person name="Gobler C.J."/>
            <person name="Berry D.L."/>
            <person name="Dyhrman S.T."/>
            <person name="Wilhelm S.W."/>
            <person name="Salamov A."/>
            <person name="Lobanov A.V."/>
            <person name="Zhang Y."/>
            <person name="Collier J.L."/>
            <person name="Wurch L.L."/>
            <person name="Kustka A.B."/>
            <person name="Dill B.D."/>
            <person name="Shah M."/>
            <person name="VerBerkmoes N.C."/>
            <person name="Kuo A."/>
            <person name="Terry A."/>
            <person name="Pangilinan J."/>
            <person name="Lindquist E.A."/>
            <person name="Lucas S."/>
            <person name="Paulsen I.T."/>
            <person name="Hattenrath-Lehmann T.K."/>
            <person name="Talmage S.C."/>
            <person name="Walker E.A."/>
            <person name="Koch F."/>
            <person name="Burson A.M."/>
            <person name="Marcoval M.A."/>
            <person name="Tang Y.Z."/>
            <person name="Lecleir G.R."/>
            <person name="Coyne K.J."/>
            <person name="Berg G.M."/>
            <person name="Bertrand E.M."/>
            <person name="Saito M.A."/>
            <person name="Gladyshev V.N."/>
            <person name="Grigoriev I.V."/>
        </authorList>
    </citation>
    <scope>NUCLEOTIDE SEQUENCE [LARGE SCALE GENOMIC DNA]</scope>
    <source>
        <strain evidence="11">CCMP 1984</strain>
    </source>
</reference>
<dbReference type="GO" id="GO:0006780">
    <property type="term" value="P:uroporphyrinogen III biosynthetic process"/>
    <property type="evidence" value="ECO:0007669"/>
    <property type="project" value="UniProtKB-UniRule"/>
</dbReference>
<dbReference type="eggNOG" id="ENOG502QST9">
    <property type="taxonomic scope" value="Eukaryota"/>
</dbReference>